<feature type="binding site" evidence="8">
    <location>
        <position position="287"/>
    </location>
    <ligand>
        <name>Mg(2+)</name>
        <dbReference type="ChEBI" id="CHEBI:18420"/>
    </ligand>
</feature>
<evidence type="ECO:0000256" key="6">
    <source>
        <dbReference type="ARBA" id="ARBA00022840"/>
    </source>
</evidence>
<comment type="function">
    <text evidence="8">Nucleotidyltransferase involved in the post-translational modification of proteins. It can catalyze the addition of adenosine monophosphate (AMP) or uridine monophosphate (UMP) to a protein, resulting in modifications known as AMPylation and UMPylation.</text>
</comment>
<feature type="binding site" evidence="8">
    <location>
        <position position="207"/>
    </location>
    <ligand>
        <name>ATP</name>
        <dbReference type="ChEBI" id="CHEBI:30616"/>
    </ligand>
</feature>
<dbReference type="EMBL" id="CP007145">
    <property type="protein sequence ID" value="AHJ96948.1"/>
    <property type="molecule type" value="Genomic_DNA"/>
</dbReference>
<dbReference type="GO" id="GO:0005524">
    <property type="term" value="F:ATP binding"/>
    <property type="evidence" value="ECO:0007669"/>
    <property type="project" value="UniProtKB-UniRule"/>
</dbReference>
<dbReference type="InterPro" id="IPR003846">
    <property type="entry name" value="SelO"/>
</dbReference>
<evidence type="ECO:0000256" key="1">
    <source>
        <dbReference type="ARBA" id="ARBA00009747"/>
    </source>
</evidence>
<dbReference type="Proteomes" id="UP000019423">
    <property type="component" value="Chromosome"/>
</dbReference>
<dbReference type="AlphaFoldDB" id="W8EWM3"/>
<feature type="binding site" evidence="8">
    <location>
        <position position="142"/>
    </location>
    <ligand>
        <name>ATP</name>
        <dbReference type="ChEBI" id="CHEBI:30616"/>
    </ligand>
</feature>
<keyword evidence="4 8" id="KW-0479">Metal-binding</keyword>
<dbReference type="HAMAP" id="MF_00692">
    <property type="entry name" value="SelO"/>
    <property type="match status" value="1"/>
</dbReference>
<accession>W8EWM3</accession>
<protein>
    <recommendedName>
        <fullName evidence="8">Protein nucleotidyltransferase YdiU</fullName>
        <ecNumber evidence="8">2.7.7.-</ecNumber>
    </recommendedName>
    <alternativeName>
        <fullName evidence="8">Protein adenylyltransferase YdiU</fullName>
        <ecNumber evidence="8">2.7.7.108</ecNumber>
    </alternativeName>
    <alternativeName>
        <fullName evidence="8">Protein uridylyltransferase YdiU</fullName>
        <ecNumber evidence="8">2.7.7.-</ecNumber>
    </alternativeName>
</protein>
<keyword evidence="8" id="KW-0464">Manganese</keyword>
<comment type="similarity">
    <text evidence="1 8">Belongs to the SELO family.</text>
</comment>
<comment type="catalytic activity">
    <reaction evidence="8">
        <text>L-tyrosyl-[protein] + UTP = O-(5'-uridylyl)-L-tyrosyl-[protein] + diphosphate</text>
        <dbReference type="Rhea" id="RHEA:83887"/>
        <dbReference type="Rhea" id="RHEA-COMP:10136"/>
        <dbReference type="Rhea" id="RHEA-COMP:20238"/>
        <dbReference type="ChEBI" id="CHEBI:33019"/>
        <dbReference type="ChEBI" id="CHEBI:46398"/>
        <dbReference type="ChEBI" id="CHEBI:46858"/>
        <dbReference type="ChEBI" id="CHEBI:90602"/>
    </reaction>
</comment>
<feature type="binding site" evidence="8">
    <location>
        <position position="287"/>
    </location>
    <ligand>
        <name>ATP</name>
        <dbReference type="ChEBI" id="CHEBI:30616"/>
    </ligand>
</feature>
<organism evidence="9 10">
    <name type="scientific">Hymenobacter swuensis DY53</name>
    <dbReference type="NCBI Taxonomy" id="1227739"/>
    <lineage>
        <taxon>Bacteria</taxon>
        <taxon>Pseudomonadati</taxon>
        <taxon>Bacteroidota</taxon>
        <taxon>Cytophagia</taxon>
        <taxon>Cytophagales</taxon>
        <taxon>Hymenobacteraceae</taxon>
        <taxon>Hymenobacter</taxon>
    </lineage>
</organism>
<keyword evidence="10" id="KW-1185">Reference proteome</keyword>
<comment type="cofactor">
    <cofactor evidence="8">
        <name>Mg(2+)</name>
        <dbReference type="ChEBI" id="CHEBI:18420"/>
    </cofactor>
    <cofactor evidence="8">
        <name>Mn(2+)</name>
        <dbReference type="ChEBI" id="CHEBI:29035"/>
    </cofactor>
</comment>
<dbReference type="GO" id="GO:0070733">
    <property type="term" value="F:AMPylase activity"/>
    <property type="evidence" value="ECO:0007669"/>
    <property type="project" value="UniProtKB-EC"/>
</dbReference>
<reference evidence="9 10" key="1">
    <citation type="submission" date="2014-01" db="EMBL/GenBank/DDBJ databases">
        <title>Complete genome sequence of ionizing-radiation resistance bacterium Hymenobacter swuensis DY53.</title>
        <authorList>
            <person name="Jung J.-H."/>
            <person name="Jeong S.-W."/>
            <person name="Joe M.-H."/>
            <person name="Cho y.-j."/>
            <person name="Kim M.-K."/>
            <person name="Lim S.-Y."/>
        </authorList>
    </citation>
    <scope>NUCLEOTIDE SEQUENCE [LARGE SCALE GENOMIC DNA]</scope>
    <source>
        <strain evidence="9 10">DY53</strain>
    </source>
</reference>
<comment type="catalytic activity">
    <reaction evidence="8">
        <text>L-threonyl-[protein] + ATP = 3-O-(5'-adenylyl)-L-threonyl-[protein] + diphosphate</text>
        <dbReference type="Rhea" id="RHEA:54292"/>
        <dbReference type="Rhea" id="RHEA-COMP:11060"/>
        <dbReference type="Rhea" id="RHEA-COMP:13847"/>
        <dbReference type="ChEBI" id="CHEBI:30013"/>
        <dbReference type="ChEBI" id="CHEBI:30616"/>
        <dbReference type="ChEBI" id="CHEBI:33019"/>
        <dbReference type="ChEBI" id="CHEBI:138113"/>
        <dbReference type="EC" id="2.7.7.108"/>
    </reaction>
</comment>
<sequence length="535" mass="59237">MASAPQPLDHATFTNSFVTELLGDPSRENVPRQVPGYHYSPVQPTAVADPHLLAWSEDLAATLGLPRPPERGPAVELLAGNRVAPTMQPYAARYGGHQFGNWAGQLGDGRAISLGEMRAVDGSRWELQLKGAGPTPYSRRADGRAVLRSSIREFLCSEAMHHLGVPTTRALSLAGTGDEVVRDMFYNGNARPEPGAVVCRVAPSFVRFGNFQILLAHQELDNLRQLADYVLRHHFPELGEPSEAVYTQWFAEICRRTAVMVAHWMTVGFVHGVMNTDNMSILGLTIDYGPYGWLEPYEPGWTPNTTDFSTYRYAFGQQPRVALWNLMQLAQALSPLVTDATAALRPALDLYAATFNQTRQAMLLRKLGLTPHPDGQPDYALTEALHAALETSEADMTLFFRRLSHLVPALLAEPEGNAAAFQSLIEEVSYNPQGAVHTPLLEWLERYMQRLRQETAEPEAIRAGMLAANPKYVLRNYLAQQAIEAAEAGDLTDLERLYHVLKTPFDEHPAYEDLAAKRPEWAREKPGSATLSCSS</sequence>
<dbReference type="KEGG" id="hsw:Hsw_1353"/>
<gene>
    <name evidence="8" type="primary">ydiU</name>
    <name evidence="8" type="synonym">selO</name>
    <name evidence="9" type="ORF">Hsw_1353</name>
</gene>
<dbReference type="eggNOG" id="COG0397">
    <property type="taxonomic scope" value="Bacteria"/>
</dbReference>
<feature type="binding site" evidence="8">
    <location>
        <position position="110"/>
    </location>
    <ligand>
        <name>ATP</name>
        <dbReference type="ChEBI" id="CHEBI:30616"/>
    </ligand>
</feature>
<keyword evidence="2 8" id="KW-0808">Transferase</keyword>
<dbReference type="HOGENOM" id="CLU_010245_4_0_10"/>
<evidence type="ECO:0000256" key="7">
    <source>
        <dbReference type="ARBA" id="ARBA00022842"/>
    </source>
</evidence>
<dbReference type="PANTHER" id="PTHR32057:SF14">
    <property type="entry name" value="PROTEIN ADENYLYLTRANSFERASE SELO, MITOCHONDRIAL"/>
    <property type="match status" value="1"/>
</dbReference>
<proteinExistence type="inferred from homology"/>
<evidence type="ECO:0000256" key="2">
    <source>
        <dbReference type="ARBA" id="ARBA00022679"/>
    </source>
</evidence>
<evidence type="ECO:0000313" key="10">
    <source>
        <dbReference type="Proteomes" id="UP000019423"/>
    </source>
</evidence>
<comment type="catalytic activity">
    <reaction evidence="8">
        <text>L-seryl-[protein] + ATP = 3-O-(5'-adenylyl)-L-seryl-[protein] + diphosphate</text>
        <dbReference type="Rhea" id="RHEA:58120"/>
        <dbReference type="Rhea" id="RHEA-COMP:9863"/>
        <dbReference type="Rhea" id="RHEA-COMP:15073"/>
        <dbReference type="ChEBI" id="CHEBI:29999"/>
        <dbReference type="ChEBI" id="CHEBI:30616"/>
        <dbReference type="ChEBI" id="CHEBI:33019"/>
        <dbReference type="ChEBI" id="CHEBI:142516"/>
        <dbReference type="EC" id="2.7.7.108"/>
    </reaction>
</comment>
<keyword evidence="7 8" id="KW-0460">Magnesium</keyword>
<evidence type="ECO:0000256" key="5">
    <source>
        <dbReference type="ARBA" id="ARBA00022741"/>
    </source>
</evidence>
<name>W8EWM3_9BACT</name>
<dbReference type="GO" id="GO:0030145">
    <property type="term" value="F:manganese ion binding"/>
    <property type="evidence" value="ECO:0007669"/>
    <property type="project" value="UniProtKB-UniRule"/>
</dbReference>
<evidence type="ECO:0000256" key="3">
    <source>
        <dbReference type="ARBA" id="ARBA00022695"/>
    </source>
</evidence>
<keyword evidence="3 8" id="KW-0548">Nucleotidyltransferase</keyword>
<dbReference type="RefSeq" id="WP_044001512.1">
    <property type="nucleotide sequence ID" value="NZ_CP007145.1"/>
</dbReference>
<evidence type="ECO:0000313" key="9">
    <source>
        <dbReference type="EMBL" id="AHJ96948.1"/>
    </source>
</evidence>
<dbReference type="GO" id="GO:0000287">
    <property type="term" value="F:magnesium ion binding"/>
    <property type="evidence" value="ECO:0007669"/>
    <property type="project" value="UniProtKB-UniRule"/>
</dbReference>
<feature type="binding site" evidence="8">
    <location>
        <position position="143"/>
    </location>
    <ligand>
        <name>ATP</name>
        <dbReference type="ChEBI" id="CHEBI:30616"/>
    </ligand>
</feature>
<comment type="catalytic activity">
    <reaction evidence="8">
        <text>L-tyrosyl-[protein] + ATP = O-(5'-adenylyl)-L-tyrosyl-[protein] + diphosphate</text>
        <dbReference type="Rhea" id="RHEA:54288"/>
        <dbReference type="Rhea" id="RHEA-COMP:10136"/>
        <dbReference type="Rhea" id="RHEA-COMP:13846"/>
        <dbReference type="ChEBI" id="CHEBI:30616"/>
        <dbReference type="ChEBI" id="CHEBI:33019"/>
        <dbReference type="ChEBI" id="CHEBI:46858"/>
        <dbReference type="ChEBI" id="CHEBI:83624"/>
        <dbReference type="EC" id="2.7.7.108"/>
    </reaction>
</comment>
<dbReference type="Pfam" id="PF02696">
    <property type="entry name" value="SelO"/>
    <property type="match status" value="1"/>
</dbReference>
<keyword evidence="6 8" id="KW-0067">ATP-binding</keyword>
<comment type="catalytic activity">
    <reaction evidence="8">
        <text>L-histidyl-[protein] + UTP = N(tele)-(5'-uridylyl)-L-histidyl-[protein] + diphosphate</text>
        <dbReference type="Rhea" id="RHEA:83891"/>
        <dbReference type="Rhea" id="RHEA-COMP:9745"/>
        <dbReference type="Rhea" id="RHEA-COMP:20239"/>
        <dbReference type="ChEBI" id="CHEBI:29979"/>
        <dbReference type="ChEBI" id="CHEBI:33019"/>
        <dbReference type="ChEBI" id="CHEBI:46398"/>
        <dbReference type="ChEBI" id="CHEBI:233474"/>
    </reaction>
</comment>
<evidence type="ECO:0000256" key="4">
    <source>
        <dbReference type="ARBA" id="ARBA00022723"/>
    </source>
</evidence>
<dbReference type="EC" id="2.7.7.-" evidence="8"/>
<keyword evidence="5 8" id="KW-0547">Nucleotide-binding</keyword>
<feature type="binding site" evidence="8">
    <location>
        <position position="278"/>
    </location>
    <ligand>
        <name>Mg(2+)</name>
        <dbReference type="ChEBI" id="CHEBI:18420"/>
    </ligand>
</feature>
<feature type="binding site" evidence="8">
    <location>
        <position position="200"/>
    </location>
    <ligand>
        <name>ATP</name>
        <dbReference type="ChEBI" id="CHEBI:30616"/>
    </ligand>
</feature>
<dbReference type="OrthoDB" id="9773505at2"/>
<dbReference type="NCBIfam" id="NF000658">
    <property type="entry name" value="PRK00029.1"/>
    <property type="match status" value="1"/>
</dbReference>
<feature type="binding site" evidence="8">
    <location>
        <position position="130"/>
    </location>
    <ligand>
        <name>ATP</name>
        <dbReference type="ChEBI" id="CHEBI:30616"/>
    </ligand>
</feature>
<evidence type="ECO:0000256" key="8">
    <source>
        <dbReference type="HAMAP-Rule" id="MF_00692"/>
    </source>
</evidence>
<feature type="active site" description="Proton acceptor" evidence="8">
    <location>
        <position position="277"/>
    </location>
</feature>
<dbReference type="PATRIC" id="fig|1227739.3.peg.1590"/>
<comment type="catalytic activity">
    <reaction evidence="8">
        <text>L-seryl-[protein] + UTP = O-(5'-uridylyl)-L-seryl-[protein] + diphosphate</text>
        <dbReference type="Rhea" id="RHEA:64604"/>
        <dbReference type="Rhea" id="RHEA-COMP:9863"/>
        <dbReference type="Rhea" id="RHEA-COMP:16635"/>
        <dbReference type="ChEBI" id="CHEBI:29999"/>
        <dbReference type="ChEBI" id="CHEBI:33019"/>
        <dbReference type="ChEBI" id="CHEBI:46398"/>
        <dbReference type="ChEBI" id="CHEBI:156051"/>
    </reaction>
</comment>
<dbReference type="EC" id="2.7.7.108" evidence="8"/>
<feature type="binding site" evidence="8">
    <location>
        <position position="107"/>
    </location>
    <ligand>
        <name>ATP</name>
        <dbReference type="ChEBI" id="CHEBI:30616"/>
    </ligand>
</feature>
<feature type="binding site" evidence="8">
    <location>
        <position position="109"/>
    </location>
    <ligand>
        <name>ATP</name>
        <dbReference type="ChEBI" id="CHEBI:30616"/>
    </ligand>
</feature>
<dbReference type="PANTHER" id="PTHR32057">
    <property type="entry name" value="PROTEIN ADENYLYLTRANSFERASE SELO, MITOCHONDRIAL"/>
    <property type="match status" value="1"/>
</dbReference>